<organism evidence="1">
    <name type="scientific">marine sediment metagenome</name>
    <dbReference type="NCBI Taxonomy" id="412755"/>
    <lineage>
        <taxon>unclassified sequences</taxon>
        <taxon>metagenomes</taxon>
        <taxon>ecological metagenomes</taxon>
    </lineage>
</organism>
<evidence type="ECO:0000313" key="1">
    <source>
        <dbReference type="EMBL" id="GAH01001.1"/>
    </source>
</evidence>
<dbReference type="AlphaFoldDB" id="X1BYW4"/>
<comment type="caution">
    <text evidence="1">The sequence shown here is derived from an EMBL/GenBank/DDBJ whole genome shotgun (WGS) entry which is preliminary data.</text>
</comment>
<sequence length="63" mass="6752">PSLKSLKNDFFSLEVALSFEFTEGILIISNGISAIKNVTISIHKICSNSKNNERTAANAGPIS</sequence>
<gene>
    <name evidence="1" type="ORF">S01H4_45675</name>
</gene>
<dbReference type="EMBL" id="BART01025445">
    <property type="protein sequence ID" value="GAH01001.1"/>
    <property type="molecule type" value="Genomic_DNA"/>
</dbReference>
<accession>X1BYW4</accession>
<reference evidence="1" key="1">
    <citation type="journal article" date="2014" name="Front. Microbiol.">
        <title>High frequency of phylogenetically diverse reductive dehalogenase-homologous genes in deep subseafloor sedimentary metagenomes.</title>
        <authorList>
            <person name="Kawai M."/>
            <person name="Futagami T."/>
            <person name="Toyoda A."/>
            <person name="Takaki Y."/>
            <person name="Nishi S."/>
            <person name="Hori S."/>
            <person name="Arai W."/>
            <person name="Tsubouchi T."/>
            <person name="Morono Y."/>
            <person name="Uchiyama I."/>
            <person name="Ito T."/>
            <person name="Fujiyama A."/>
            <person name="Inagaki F."/>
            <person name="Takami H."/>
        </authorList>
    </citation>
    <scope>NUCLEOTIDE SEQUENCE</scope>
    <source>
        <strain evidence="1">Expedition CK06-06</strain>
    </source>
</reference>
<feature type="non-terminal residue" evidence="1">
    <location>
        <position position="1"/>
    </location>
</feature>
<name>X1BYW4_9ZZZZ</name>
<proteinExistence type="predicted"/>
<protein>
    <submittedName>
        <fullName evidence="1">Uncharacterized protein</fullName>
    </submittedName>
</protein>